<dbReference type="AlphaFoldDB" id="A0A5J4WK33"/>
<name>A0A5J4WK33_9EUKA</name>
<organism evidence="2 3">
    <name type="scientific">Streblomastix strix</name>
    <dbReference type="NCBI Taxonomy" id="222440"/>
    <lineage>
        <taxon>Eukaryota</taxon>
        <taxon>Metamonada</taxon>
        <taxon>Preaxostyla</taxon>
        <taxon>Oxymonadida</taxon>
        <taxon>Streblomastigidae</taxon>
        <taxon>Streblomastix</taxon>
    </lineage>
</organism>
<comment type="caution">
    <text evidence="2">The sequence shown here is derived from an EMBL/GenBank/DDBJ whole genome shotgun (WGS) entry which is preliminary data.</text>
</comment>
<gene>
    <name evidence="2" type="ORF">EZS28_009462</name>
</gene>
<keyword evidence="1" id="KW-1133">Transmembrane helix</keyword>
<evidence type="ECO:0000313" key="3">
    <source>
        <dbReference type="Proteomes" id="UP000324800"/>
    </source>
</evidence>
<keyword evidence="1" id="KW-0472">Membrane</keyword>
<keyword evidence="1" id="KW-0812">Transmembrane</keyword>
<reference evidence="2 3" key="1">
    <citation type="submission" date="2019-03" db="EMBL/GenBank/DDBJ databases">
        <title>Single cell metagenomics reveals metabolic interactions within the superorganism composed of flagellate Streblomastix strix and complex community of Bacteroidetes bacteria on its surface.</title>
        <authorList>
            <person name="Treitli S.C."/>
            <person name="Kolisko M."/>
            <person name="Husnik F."/>
            <person name="Keeling P."/>
            <person name="Hampl V."/>
        </authorList>
    </citation>
    <scope>NUCLEOTIDE SEQUENCE [LARGE SCALE GENOMIC DNA]</scope>
    <source>
        <strain evidence="2">ST1C</strain>
    </source>
</reference>
<evidence type="ECO:0000256" key="1">
    <source>
        <dbReference type="SAM" id="Phobius"/>
    </source>
</evidence>
<accession>A0A5J4WK33</accession>
<protein>
    <submittedName>
        <fullName evidence="2">Uncharacterized protein</fullName>
    </submittedName>
</protein>
<feature type="transmembrane region" description="Helical" evidence="1">
    <location>
        <begin position="109"/>
        <end position="126"/>
    </location>
</feature>
<evidence type="ECO:0000313" key="2">
    <source>
        <dbReference type="EMBL" id="KAA6395016.1"/>
    </source>
</evidence>
<dbReference type="Proteomes" id="UP000324800">
    <property type="component" value="Unassembled WGS sequence"/>
</dbReference>
<sequence>MGQVQVSLRMKTQHQEGVIKGDSTYSGQLPKTNPLRSGFWSNHPYGQISFYCESSKEFSYLYIHIAEAPRALILVFTAYRIVFEPNEIGTPEGINSSLIRFLRVAGAKGYTGVRLVFLLFIFLPGFRLLKHGPKDIFLDERRSKQLYHDGLAMIGFSMIVEMRRFLQLPS</sequence>
<dbReference type="EMBL" id="SNRW01001789">
    <property type="protein sequence ID" value="KAA6395016.1"/>
    <property type="molecule type" value="Genomic_DNA"/>
</dbReference>
<proteinExistence type="predicted"/>